<dbReference type="AlphaFoldDB" id="A0AAN9XK54"/>
<evidence type="ECO:0000313" key="1">
    <source>
        <dbReference type="EMBL" id="KAK7395505.1"/>
    </source>
</evidence>
<dbReference type="GO" id="GO:0004866">
    <property type="term" value="F:endopeptidase inhibitor activity"/>
    <property type="evidence" value="ECO:0007669"/>
    <property type="project" value="InterPro"/>
</dbReference>
<gene>
    <name evidence="1" type="ORF">VNO78_16064</name>
</gene>
<evidence type="ECO:0000313" key="2">
    <source>
        <dbReference type="Proteomes" id="UP001386955"/>
    </source>
</evidence>
<reference evidence="1 2" key="1">
    <citation type="submission" date="2024-01" db="EMBL/GenBank/DDBJ databases">
        <title>The genomes of 5 underutilized Papilionoideae crops provide insights into root nodulation and disease resistanc.</title>
        <authorList>
            <person name="Jiang F."/>
        </authorList>
    </citation>
    <scope>NUCLEOTIDE SEQUENCE [LARGE SCALE GENOMIC DNA]</scope>
    <source>
        <strain evidence="1">DUOXIRENSHENG_FW03</strain>
        <tissue evidence="1">Leaves</tissue>
    </source>
</reference>
<comment type="caution">
    <text evidence="1">The sequence shown here is derived from an EMBL/GenBank/DDBJ whole genome shotgun (WGS) entry which is preliminary data.</text>
</comment>
<dbReference type="InterPro" id="IPR011065">
    <property type="entry name" value="Kunitz_inhibitor_STI-like_sf"/>
</dbReference>
<protein>
    <submittedName>
        <fullName evidence="1">Uncharacterized protein</fullName>
    </submittedName>
</protein>
<organism evidence="1 2">
    <name type="scientific">Psophocarpus tetragonolobus</name>
    <name type="common">Winged bean</name>
    <name type="synonym">Dolichos tetragonolobus</name>
    <dbReference type="NCBI Taxonomy" id="3891"/>
    <lineage>
        <taxon>Eukaryota</taxon>
        <taxon>Viridiplantae</taxon>
        <taxon>Streptophyta</taxon>
        <taxon>Embryophyta</taxon>
        <taxon>Tracheophyta</taxon>
        <taxon>Spermatophyta</taxon>
        <taxon>Magnoliopsida</taxon>
        <taxon>eudicotyledons</taxon>
        <taxon>Gunneridae</taxon>
        <taxon>Pentapetalae</taxon>
        <taxon>rosids</taxon>
        <taxon>fabids</taxon>
        <taxon>Fabales</taxon>
        <taxon>Fabaceae</taxon>
        <taxon>Papilionoideae</taxon>
        <taxon>50 kb inversion clade</taxon>
        <taxon>NPAAA clade</taxon>
        <taxon>indigoferoid/millettioid clade</taxon>
        <taxon>Phaseoleae</taxon>
        <taxon>Psophocarpus</taxon>
    </lineage>
</organism>
<proteinExistence type="predicted"/>
<dbReference type="EMBL" id="JAYMYS010000004">
    <property type="protein sequence ID" value="KAK7395505.1"/>
    <property type="molecule type" value="Genomic_DNA"/>
</dbReference>
<dbReference type="Gene3D" id="2.80.10.50">
    <property type="match status" value="1"/>
</dbReference>
<dbReference type="Pfam" id="PF00197">
    <property type="entry name" value="Kunitz_legume"/>
    <property type="match status" value="1"/>
</dbReference>
<accession>A0AAN9XK54</accession>
<sequence length="189" mass="21129">MFSMLQDENYRPGSFNHHERKVGAERLIEVKIEDPVRQVMLARVRSIRSSLLEGRALSEANKNLVKPISDAAKLLKKCVPWCAPTPSKFTIVRGDDQQGEQFSVKLSGSSENTVSGSFSFQSANYYGLGLKLKSWRRYAYTLVFCTDDGTCRGVGIYADRYGNLRLVLTQRDPVVLQIRSVTPYAAASA</sequence>
<dbReference type="SUPFAM" id="SSF50386">
    <property type="entry name" value="STI-like"/>
    <property type="match status" value="1"/>
</dbReference>
<dbReference type="InterPro" id="IPR002160">
    <property type="entry name" value="Prot_inh_Kunz-lg"/>
</dbReference>
<keyword evidence="2" id="KW-1185">Reference proteome</keyword>
<dbReference type="Proteomes" id="UP001386955">
    <property type="component" value="Unassembled WGS sequence"/>
</dbReference>
<name>A0AAN9XK54_PSOTE</name>